<protein>
    <recommendedName>
        <fullName evidence="1">Methyltransferase type 12 domain-containing protein</fullName>
    </recommendedName>
</protein>
<accession>A0AAW2H3M6</accession>
<dbReference type="InterPro" id="IPR013217">
    <property type="entry name" value="Methyltransf_12"/>
</dbReference>
<dbReference type="Proteomes" id="UP001430953">
    <property type="component" value="Unassembled WGS sequence"/>
</dbReference>
<dbReference type="CDD" id="cd02440">
    <property type="entry name" value="AdoMet_MTases"/>
    <property type="match status" value="1"/>
</dbReference>
<comment type="caution">
    <text evidence="2">The sequence shown here is derived from an EMBL/GenBank/DDBJ whole genome shotgun (WGS) entry which is preliminary data.</text>
</comment>
<reference evidence="2 3" key="1">
    <citation type="submission" date="2023-03" db="EMBL/GenBank/DDBJ databases">
        <title>High recombination rates correlate with genetic variation in Cardiocondyla obscurior ants.</title>
        <authorList>
            <person name="Errbii M."/>
        </authorList>
    </citation>
    <scope>NUCLEOTIDE SEQUENCE [LARGE SCALE GENOMIC DNA]</scope>
    <source>
        <strain evidence="2">Alpha-2009</strain>
        <tissue evidence="2">Whole body</tissue>
    </source>
</reference>
<gene>
    <name evidence="2" type="ORF">PUN28_001179</name>
</gene>
<dbReference type="InterPro" id="IPR029063">
    <property type="entry name" value="SAM-dependent_MTases_sf"/>
</dbReference>
<dbReference type="Pfam" id="PF08242">
    <property type="entry name" value="Methyltransf_12"/>
    <property type="match status" value="1"/>
</dbReference>
<dbReference type="Gene3D" id="3.40.50.150">
    <property type="entry name" value="Vaccinia Virus protein VP39"/>
    <property type="match status" value="1"/>
</dbReference>
<evidence type="ECO:0000259" key="1">
    <source>
        <dbReference type="Pfam" id="PF08242"/>
    </source>
</evidence>
<organism evidence="2 3">
    <name type="scientific">Cardiocondyla obscurior</name>
    <dbReference type="NCBI Taxonomy" id="286306"/>
    <lineage>
        <taxon>Eukaryota</taxon>
        <taxon>Metazoa</taxon>
        <taxon>Ecdysozoa</taxon>
        <taxon>Arthropoda</taxon>
        <taxon>Hexapoda</taxon>
        <taxon>Insecta</taxon>
        <taxon>Pterygota</taxon>
        <taxon>Neoptera</taxon>
        <taxon>Endopterygota</taxon>
        <taxon>Hymenoptera</taxon>
        <taxon>Apocrita</taxon>
        <taxon>Aculeata</taxon>
        <taxon>Formicoidea</taxon>
        <taxon>Formicidae</taxon>
        <taxon>Myrmicinae</taxon>
        <taxon>Cardiocondyla</taxon>
    </lineage>
</organism>
<keyword evidence="3" id="KW-1185">Reference proteome</keyword>
<dbReference type="SUPFAM" id="SSF53335">
    <property type="entry name" value="S-adenosyl-L-methionine-dependent methyltransferases"/>
    <property type="match status" value="1"/>
</dbReference>
<dbReference type="AlphaFoldDB" id="A0AAW2H3M6"/>
<dbReference type="PANTHER" id="PTHR43861">
    <property type="entry name" value="TRANS-ACONITATE 2-METHYLTRANSFERASE-RELATED"/>
    <property type="match status" value="1"/>
</dbReference>
<evidence type="ECO:0000313" key="3">
    <source>
        <dbReference type="Proteomes" id="UP001430953"/>
    </source>
</evidence>
<name>A0AAW2H3M6_9HYME</name>
<feature type="domain" description="Methyltransferase type 12" evidence="1">
    <location>
        <begin position="37"/>
        <end position="135"/>
    </location>
</feature>
<dbReference type="EMBL" id="JADYXP020000001">
    <property type="protein sequence ID" value="KAL0134159.1"/>
    <property type="molecule type" value="Genomic_DNA"/>
</dbReference>
<sequence>MVDPNQYNNTNILQKCKIQFVIEEFKDYLADVCGKCMDIGCGSGNVTKEILLPALGSAAQIIGTDISKNMIEYAKKTFNDEKRLQFEVLDIQTKSLPEKYICEFDHVFSSHTLQWCNNIRQALTNIYEMLRYNGTTLLYIIASHNVYDVLNTLIHDIRFAQYAPDNMKTIAPFQNRSNARNELTELLQSIGFKVHHCSLREATSSGKPEIFLIESITSILTIFDNMPESVIKEFKNSLASEYFKRITYKLTCENQEFTLDTYTFLVAYAQKM</sequence>
<dbReference type="PANTHER" id="PTHR43861:SF1">
    <property type="entry name" value="TRANS-ACONITATE 2-METHYLTRANSFERASE"/>
    <property type="match status" value="1"/>
</dbReference>
<proteinExistence type="predicted"/>
<evidence type="ECO:0000313" key="2">
    <source>
        <dbReference type="EMBL" id="KAL0134159.1"/>
    </source>
</evidence>